<reference evidence="1" key="1">
    <citation type="submission" date="2025-08" db="UniProtKB">
        <authorList>
            <consortium name="Ensembl"/>
        </authorList>
    </citation>
    <scope>IDENTIFICATION</scope>
</reference>
<sequence length="120" mass="12645">MAQFGGQKNPPWATQFTATAVSQPGQISWCRDGAVAAAGPECQPLRSRSCAQGAAACKHICPMTNEPALSVPVKGVGLEQLVWCLCCKCVKLKETWKPKATMSPFLTAVSSVPSPAWGTP</sequence>
<protein>
    <submittedName>
        <fullName evidence="1">Uncharacterized protein</fullName>
    </submittedName>
</protein>
<dbReference type="Ensembl" id="ENSZALT00000024051.1">
    <property type="protein sequence ID" value="ENSZALP00000018141.1"/>
    <property type="gene ID" value="ENSZALG00000014567.1"/>
</dbReference>
<dbReference type="Proteomes" id="UP000694413">
    <property type="component" value="Unassembled WGS sequence"/>
</dbReference>
<accession>A0A8D2N615</accession>
<keyword evidence="2" id="KW-1185">Reference proteome</keyword>
<evidence type="ECO:0000313" key="1">
    <source>
        <dbReference type="Ensembl" id="ENSZALP00000018141.1"/>
    </source>
</evidence>
<evidence type="ECO:0000313" key="2">
    <source>
        <dbReference type="Proteomes" id="UP000694413"/>
    </source>
</evidence>
<reference evidence="1" key="2">
    <citation type="submission" date="2025-09" db="UniProtKB">
        <authorList>
            <consortium name="Ensembl"/>
        </authorList>
    </citation>
    <scope>IDENTIFICATION</scope>
</reference>
<organism evidence="1 2">
    <name type="scientific">Zonotrichia albicollis</name>
    <name type="common">White-throated sparrow</name>
    <name type="synonym">Fringilla albicollis</name>
    <dbReference type="NCBI Taxonomy" id="44394"/>
    <lineage>
        <taxon>Eukaryota</taxon>
        <taxon>Metazoa</taxon>
        <taxon>Chordata</taxon>
        <taxon>Craniata</taxon>
        <taxon>Vertebrata</taxon>
        <taxon>Euteleostomi</taxon>
        <taxon>Archelosauria</taxon>
        <taxon>Archosauria</taxon>
        <taxon>Dinosauria</taxon>
        <taxon>Saurischia</taxon>
        <taxon>Theropoda</taxon>
        <taxon>Coelurosauria</taxon>
        <taxon>Aves</taxon>
        <taxon>Neognathae</taxon>
        <taxon>Neoaves</taxon>
        <taxon>Telluraves</taxon>
        <taxon>Australaves</taxon>
        <taxon>Passeriformes</taxon>
        <taxon>Passerellidae</taxon>
        <taxon>Zonotrichia</taxon>
    </lineage>
</organism>
<dbReference type="AlphaFoldDB" id="A0A8D2N615"/>
<name>A0A8D2N615_ZONAL</name>
<proteinExistence type="predicted"/>